<sequence length="72" mass="7985">MARVKKEKAPIASIPKDEAQRKMSDLGFPCKIVDGVLVFEDDLSPRALGILTNTLMKIGYTASWEAHRRAKA</sequence>
<proteinExistence type="predicted"/>
<protein>
    <submittedName>
        <fullName evidence="1">Uncharacterized protein</fullName>
    </submittedName>
</protein>
<gene>
    <name evidence="1" type="ORF">FYJ35_01175</name>
</gene>
<dbReference type="AlphaFoldDB" id="A0A6L5X4B4"/>
<evidence type="ECO:0000313" key="2">
    <source>
        <dbReference type="Proteomes" id="UP000481852"/>
    </source>
</evidence>
<keyword evidence="2" id="KW-1185">Reference proteome</keyword>
<organism evidence="1 2">
    <name type="scientific">Porcincola intestinalis</name>
    <dbReference type="NCBI Taxonomy" id="2606632"/>
    <lineage>
        <taxon>Bacteria</taxon>
        <taxon>Bacillati</taxon>
        <taxon>Bacillota</taxon>
        <taxon>Clostridia</taxon>
        <taxon>Lachnospirales</taxon>
        <taxon>Lachnospiraceae</taxon>
        <taxon>Porcincola</taxon>
    </lineage>
</organism>
<reference evidence="1 2" key="1">
    <citation type="submission" date="2019-08" db="EMBL/GenBank/DDBJ databases">
        <title>In-depth cultivation of the pig gut microbiome towards novel bacterial diversity and tailored functional studies.</title>
        <authorList>
            <person name="Wylensek D."/>
            <person name="Hitch T.C.A."/>
            <person name="Clavel T."/>
        </authorList>
    </citation>
    <scope>NUCLEOTIDE SEQUENCE [LARGE SCALE GENOMIC DNA]</scope>
    <source>
        <strain evidence="1 2">Oil+RF-744-WCA-WT-11</strain>
    </source>
</reference>
<dbReference type="EMBL" id="VULZ01000001">
    <property type="protein sequence ID" value="MSS13674.1"/>
    <property type="molecule type" value="Genomic_DNA"/>
</dbReference>
<comment type="caution">
    <text evidence="1">The sequence shown here is derived from an EMBL/GenBank/DDBJ whole genome shotgun (WGS) entry which is preliminary data.</text>
</comment>
<dbReference type="Proteomes" id="UP000481852">
    <property type="component" value="Unassembled WGS sequence"/>
</dbReference>
<name>A0A6L5X4B4_9FIRM</name>
<evidence type="ECO:0000313" key="1">
    <source>
        <dbReference type="EMBL" id="MSS13674.1"/>
    </source>
</evidence>
<dbReference type="RefSeq" id="WP_154521948.1">
    <property type="nucleotide sequence ID" value="NZ_VULZ01000001.1"/>
</dbReference>
<accession>A0A6L5X4B4</accession>